<sequence>MQINNQGLALSSGGESSNISLQNGSETSSPALFWGGGHSNTFSNPIDTIDDELLIQLAS</sequence>
<feature type="compositionally biased region" description="Polar residues" evidence="1">
    <location>
        <begin position="1"/>
        <end position="30"/>
    </location>
</feature>
<name>A0A498HDF1_MALDO</name>
<comment type="caution">
    <text evidence="2">The sequence shown here is derived from an EMBL/GenBank/DDBJ whole genome shotgun (WGS) entry which is preliminary data.</text>
</comment>
<keyword evidence="3" id="KW-1185">Reference proteome</keyword>
<evidence type="ECO:0000313" key="3">
    <source>
        <dbReference type="Proteomes" id="UP000290289"/>
    </source>
</evidence>
<dbReference type="AlphaFoldDB" id="A0A498HDF1"/>
<feature type="region of interest" description="Disordered" evidence="1">
    <location>
        <begin position="1"/>
        <end position="36"/>
    </location>
</feature>
<gene>
    <name evidence="2" type="ORF">DVH24_028451</name>
</gene>
<organism evidence="2 3">
    <name type="scientific">Malus domestica</name>
    <name type="common">Apple</name>
    <name type="synonym">Pyrus malus</name>
    <dbReference type="NCBI Taxonomy" id="3750"/>
    <lineage>
        <taxon>Eukaryota</taxon>
        <taxon>Viridiplantae</taxon>
        <taxon>Streptophyta</taxon>
        <taxon>Embryophyta</taxon>
        <taxon>Tracheophyta</taxon>
        <taxon>Spermatophyta</taxon>
        <taxon>Magnoliopsida</taxon>
        <taxon>eudicotyledons</taxon>
        <taxon>Gunneridae</taxon>
        <taxon>Pentapetalae</taxon>
        <taxon>rosids</taxon>
        <taxon>fabids</taxon>
        <taxon>Rosales</taxon>
        <taxon>Rosaceae</taxon>
        <taxon>Amygdaloideae</taxon>
        <taxon>Maleae</taxon>
        <taxon>Malus</taxon>
    </lineage>
</organism>
<protein>
    <submittedName>
        <fullName evidence="2">Uncharacterized protein</fullName>
    </submittedName>
</protein>
<evidence type="ECO:0000313" key="2">
    <source>
        <dbReference type="EMBL" id="RXH68304.1"/>
    </source>
</evidence>
<proteinExistence type="predicted"/>
<dbReference type="EMBL" id="RDQH01000343">
    <property type="protein sequence ID" value="RXH68304.1"/>
    <property type="molecule type" value="Genomic_DNA"/>
</dbReference>
<evidence type="ECO:0000256" key="1">
    <source>
        <dbReference type="SAM" id="MobiDB-lite"/>
    </source>
</evidence>
<reference evidence="2 3" key="1">
    <citation type="submission" date="2018-10" db="EMBL/GenBank/DDBJ databases">
        <title>A high-quality apple genome assembly.</title>
        <authorList>
            <person name="Hu J."/>
        </authorList>
    </citation>
    <scope>NUCLEOTIDE SEQUENCE [LARGE SCALE GENOMIC DNA]</scope>
    <source>
        <strain evidence="3">cv. HFTH1</strain>
        <tissue evidence="2">Young leaf</tissue>
    </source>
</reference>
<accession>A0A498HDF1</accession>
<dbReference type="Proteomes" id="UP000290289">
    <property type="component" value="Chromosome 17"/>
</dbReference>